<reference evidence="1" key="3">
    <citation type="submission" date="2006-01" db="EMBL/GenBank/DDBJ databases">
        <authorList>
            <person name="Buell R."/>
        </authorList>
    </citation>
    <scope>NUCLEOTIDE SEQUENCE</scope>
</reference>
<dbReference type="EMBL" id="DP000010">
    <property type="protein sequence ID" value="ABA91362.2"/>
    <property type="molecule type" value="Genomic_DNA"/>
</dbReference>
<dbReference type="Pfam" id="PF02458">
    <property type="entry name" value="Transferase"/>
    <property type="match status" value="1"/>
</dbReference>
<reference evidence="1" key="1">
    <citation type="journal article" date="2005" name="BMC Biol.">
        <title>The sequence of rice chromosomes 11 and 12, rich in disease resistance genes and recent gene duplications.</title>
        <authorList>
            <consortium name="The rice chromosomes 11 and 12 sequencing consortia"/>
        </authorList>
    </citation>
    <scope>NUCLEOTIDE SEQUENCE [LARGE SCALE GENOMIC DNA]</scope>
</reference>
<name>Q2RAT9_ORYSJ</name>
<dbReference type="InterPro" id="IPR023213">
    <property type="entry name" value="CAT-like_dom_sf"/>
</dbReference>
<accession>Q2RAT9</accession>
<protein>
    <submittedName>
        <fullName evidence="1">Uncharacterized protein</fullName>
    </submittedName>
</protein>
<dbReference type="Gene3D" id="3.30.559.10">
    <property type="entry name" value="Chloramphenicol acetyltransferase-like domain"/>
    <property type="match status" value="1"/>
</dbReference>
<dbReference type="AlphaFoldDB" id="Q2RAT9"/>
<organism evidence="1">
    <name type="scientific">Oryza sativa subsp. japonica</name>
    <name type="common">Rice</name>
    <dbReference type="NCBI Taxonomy" id="39947"/>
    <lineage>
        <taxon>Eukaryota</taxon>
        <taxon>Viridiplantae</taxon>
        <taxon>Streptophyta</taxon>
        <taxon>Embryophyta</taxon>
        <taxon>Tracheophyta</taxon>
        <taxon>Spermatophyta</taxon>
        <taxon>Magnoliopsida</taxon>
        <taxon>Liliopsida</taxon>
        <taxon>Poales</taxon>
        <taxon>Poaceae</taxon>
        <taxon>BOP clade</taxon>
        <taxon>Oryzoideae</taxon>
        <taxon>Oryzeae</taxon>
        <taxon>Oryzinae</taxon>
        <taxon>Oryza</taxon>
        <taxon>Oryza sativa</taxon>
    </lineage>
</organism>
<reference evidence="1" key="2">
    <citation type="submission" date="2005-04" db="EMBL/GenBank/DDBJ databases">
        <authorList>
            <person name="Buell C.R."/>
            <person name="Wing R.A."/>
            <person name="McCombie W.A."/>
            <person name="Ouyang S."/>
        </authorList>
    </citation>
    <scope>NUCLEOTIDE SEQUENCE</scope>
</reference>
<dbReference type="GO" id="GO:0050734">
    <property type="term" value="F:hydroxycinnamoyltransferase activity"/>
    <property type="evidence" value="ECO:0007669"/>
    <property type="project" value="UniProtKB-ARBA"/>
</dbReference>
<proteinExistence type="predicted"/>
<gene>
    <name evidence="1" type="ordered locus">LOC_Os11g04270</name>
</gene>
<dbReference type="SUPFAM" id="SSF55144">
    <property type="entry name" value="LigT-like"/>
    <property type="match status" value="1"/>
</dbReference>
<evidence type="ECO:0000313" key="1">
    <source>
        <dbReference type="EMBL" id="ABA91362.2"/>
    </source>
</evidence>
<dbReference type="InterPro" id="IPR009097">
    <property type="entry name" value="Cyclic_Pdiesterase"/>
</dbReference>
<sequence length="214" mass="23700">MEVQVKRTLVVPPPPTCETEEVPLTVFDLVAPTYHVTVLFAFSPPNPTTRALLDALSAMLPHFPLLTARLERRGARRRPFFVTGRGGAGALVVEAEVSSELADHLPLAPSPELARLHPPVNTDAPTPHVLLVQINRLAEEWKVTYQWQRATPSVSQFSSLRRDRPSYKYNWQAEVPPKVKILHGGWLVMNTVATNTFSGSVMEDAMEDNLSCSG</sequence>